<evidence type="ECO:0000256" key="2">
    <source>
        <dbReference type="ARBA" id="ARBA00010206"/>
    </source>
</evidence>
<protein>
    <recommendedName>
        <fullName evidence="6">Arginine deiminase</fullName>
        <shortName evidence="6">ADI</shortName>
        <ecNumber evidence="6">3.5.3.6</ecNumber>
    </recommendedName>
    <alternativeName>
        <fullName evidence="6">Arginine dihydrolase</fullName>
        <shortName evidence="6">AD</shortName>
    </alternativeName>
</protein>
<comment type="catalytic activity">
    <reaction evidence="5 6">
        <text>L-arginine + H2O = L-citrulline + NH4(+)</text>
        <dbReference type="Rhea" id="RHEA:19597"/>
        <dbReference type="ChEBI" id="CHEBI:15377"/>
        <dbReference type="ChEBI" id="CHEBI:28938"/>
        <dbReference type="ChEBI" id="CHEBI:32682"/>
        <dbReference type="ChEBI" id="CHEBI:57743"/>
        <dbReference type="EC" id="3.5.3.6"/>
    </reaction>
</comment>
<organism evidence="7 8">
    <name type="scientific">Alkaliphilus flagellatus</name>
    <dbReference type="NCBI Taxonomy" id="2841507"/>
    <lineage>
        <taxon>Bacteria</taxon>
        <taxon>Bacillati</taxon>
        <taxon>Bacillota</taxon>
        <taxon>Clostridia</taxon>
        <taxon>Peptostreptococcales</taxon>
        <taxon>Natronincolaceae</taxon>
        <taxon>Alkaliphilus</taxon>
    </lineage>
</organism>
<evidence type="ECO:0000256" key="1">
    <source>
        <dbReference type="ARBA" id="ARBA00005213"/>
    </source>
</evidence>
<comment type="subcellular location">
    <subcellularLocation>
        <location evidence="6">Cytoplasm</location>
    </subcellularLocation>
</comment>
<dbReference type="Pfam" id="PF02274">
    <property type="entry name" value="ADI"/>
    <property type="match status" value="1"/>
</dbReference>
<evidence type="ECO:0000313" key="7">
    <source>
        <dbReference type="EMBL" id="MBU5676082.1"/>
    </source>
</evidence>
<evidence type="ECO:0000256" key="5">
    <source>
        <dbReference type="ARBA" id="ARBA00049429"/>
    </source>
</evidence>
<keyword evidence="6" id="KW-0963">Cytoplasm</keyword>
<dbReference type="PANTHER" id="PTHR47271:SF2">
    <property type="entry name" value="ARGININE DEIMINASE"/>
    <property type="match status" value="1"/>
</dbReference>
<dbReference type="PANTHER" id="PTHR47271">
    <property type="entry name" value="ARGININE DEIMINASE"/>
    <property type="match status" value="1"/>
</dbReference>
<evidence type="ECO:0000313" key="8">
    <source>
        <dbReference type="Proteomes" id="UP000779508"/>
    </source>
</evidence>
<dbReference type="EC" id="3.5.3.6" evidence="6"/>
<keyword evidence="3 6" id="KW-0056">Arginine metabolism</keyword>
<dbReference type="InterPro" id="IPR003876">
    <property type="entry name" value="Arg_deiminase"/>
</dbReference>
<comment type="similarity">
    <text evidence="2 6">Belongs to the arginine deiminase family.</text>
</comment>
<evidence type="ECO:0000256" key="3">
    <source>
        <dbReference type="ARBA" id="ARBA00022503"/>
    </source>
</evidence>
<evidence type="ECO:0000256" key="4">
    <source>
        <dbReference type="ARBA" id="ARBA00022801"/>
    </source>
</evidence>
<comment type="caution">
    <text evidence="7">The sequence shown here is derived from an EMBL/GenBank/DDBJ whole genome shotgun (WGS) entry which is preliminary data.</text>
</comment>
<accession>A0ABS6G2X7</accession>
<dbReference type="HAMAP" id="MF_00242">
    <property type="entry name" value="Arg_deiminase"/>
    <property type="match status" value="1"/>
</dbReference>
<reference evidence="7 8" key="1">
    <citation type="submission" date="2021-06" db="EMBL/GenBank/DDBJ databases">
        <authorList>
            <person name="Sun Q."/>
            <person name="Li D."/>
        </authorList>
    </citation>
    <scope>NUCLEOTIDE SEQUENCE [LARGE SCALE GENOMIC DNA]</scope>
    <source>
        <strain evidence="7 8">MSJ-5</strain>
    </source>
</reference>
<dbReference type="EMBL" id="JAHLQK010000002">
    <property type="protein sequence ID" value="MBU5676082.1"/>
    <property type="molecule type" value="Genomic_DNA"/>
</dbReference>
<dbReference type="NCBIfam" id="TIGR01078">
    <property type="entry name" value="arcA"/>
    <property type="match status" value="1"/>
</dbReference>
<feature type="active site" description="Amidino-cysteine intermediate" evidence="6">
    <location>
        <position position="397"/>
    </location>
</feature>
<name>A0ABS6G2X7_9FIRM</name>
<evidence type="ECO:0000256" key="6">
    <source>
        <dbReference type="HAMAP-Rule" id="MF_00242"/>
    </source>
</evidence>
<proteinExistence type="inferred from homology"/>
<gene>
    <name evidence="6 7" type="primary">arcA</name>
    <name evidence="7" type="ORF">KQI88_06605</name>
</gene>
<dbReference type="RefSeq" id="WP_216415562.1">
    <property type="nucleotide sequence ID" value="NZ_JAHLQK010000002.1"/>
</dbReference>
<keyword evidence="8" id="KW-1185">Reference proteome</keyword>
<dbReference type="Proteomes" id="UP000779508">
    <property type="component" value="Unassembled WGS sequence"/>
</dbReference>
<sequence length="407" mass="46524">MLNGGFLNITSEIGKLKAVLLHRPGRELERLTPQYLQELLFDDIPWLNRMRQEHDGFAKVMTGRGADVYYYEELLEEVLKNKDIHESFVEDLVKICNIGNELLEKGIIEYLLTKTPAETVEIAISGLHKDDLPEIKREPCLLDYIKQEYRFYINPLPNLYFTRDPGTVIGQGLSINKMEMSARNRETMFLRYIYKYNPLFNGKNTPQWYDYNEKHSIEGGDILVLSDKVVAIGCSERTSANGIEILAQRLFENSNIEKVLAVKIPFTRAYMHLDTVFTMVDYDKFTIYPGIEDRVSVYELTKGRKMPKITPIDTLENSLKSALGLPAIKLIKTGRGDAITAAREQWNDATNTLAVAPGVIITYNRNEISNEYLRNNGIEVIEIEGSELVRGRGGPRCMSMPLVREEL</sequence>
<comment type="pathway">
    <text evidence="1 6">Amino-acid degradation; L-arginine degradation via ADI pathway; carbamoyl phosphate from L-arginine: step 1/2.</text>
</comment>
<keyword evidence="4 6" id="KW-0378">Hydrolase</keyword>
<dbReference type="NCBIfam" id="NF002381">
    <property type="entry name" value="PRK01388.1"/>
    <property type="match status" value="1"/>
</dbReference>
<dbReference type="GO" id="GO:0016990">
    <property type="term" value="F:arginine deiminase activity"/>
    <property type="evidence" value="ECO:0007669"/>
    <property type="project" value="UniProtKB-EC"/>
</dbReference>
<dbReference type="PIRSF" id="PIRSF006356">
    <property type="entry name" value="Arg_deiminase"/>
    <property type="match status" value="1"/>
</dbReference>